<dbReference type="Proteomes" id="UP000310066">
    <property type="component" value="Unassembled WGS sequence"/>
</dbReference>
<reference evidence="5 6" key="1">
    <citation type="submission" date="2017-03" db="EMBL/GenBank/DDBJ databases">
        <title>Genomes of endolithic fungi from Antarctica.</title>
        <authorList>
            <person name="Coleine C."/>
            <person name="Masonjones S."/>
            <person name="Stajich J.E."/>
        </authorList>
    </citation>
    <scope>NUCLEOTIDE SEQUENCE [LARGE SCALE GENOMIC DNA]</scope>
    <source>
        <strain evidence="5 6">CCFEE 5311</strain>
    </source>
</reference>
<feature type="compositionally biased region" description="Low complexity" evidence="2">
    <location>
        <begin position="25"/>
        <end position="40"/>
    </location>
</feature>
<comment type="caution">
    <text evidence="5">The sequence shown here is derived from an EMBL/GenBank/DDBJ whole genome shotgun (WGS) entry which is preliminary data.</text>
</comment>
<keyword evidence="3" id="KW-1133">Transmembrane helix</keyword>
<dbReference type="EMBL" id="NAJP01000099">
    <property type="protein sequence ID" value="TKA30930.1"/>
    <property type="molecule type" value="Genomic_DNA"/>
</dbReference>
<dbReference type="PANTHER" id="PTHR10281:SF76">
    <property type="entry name" value="CALCUTTA CUP-RELATED"/>
    <property type="match status" value="1"/>
</dbReference>
<feature type="domain" description="Cytochrome b5 heme-binding" evidence="4">
    <location>
        <begin position="96"/>
        <end position="174"/>
    </location>
</feature>
<dbReference type="InterPro" id="IPR036400">
    <property type="entry name" value="Cyt_B5-like_heme/steroid_sf"/>
</dbReference>
<organism evidence="5 6">
    <name type="scientific">Friedmanniomyces endolithicus</name>
    <dbReference type="NCBI Taxonomy" id="329885"/>
    <lineage>
        <taxon>Eukaryota</taxon>
        <taxon>Fungi</taxon>
        <taxon>Dikarya</taxon>
        <taxon>Ascomycota</taxon>
        <taxon>Pezizomycotina</taxon>
        <taxon>Dothideomycetes</taxon>
        <taxon>Dothideomycetidae</taxon>
        <taxon>Mycosphaerellales</taxon>
        <taxon>Teratosphaeriaceae</taxon>
        <taxon>Friedmanniomyces</taxon>
    </lineage>
</organism>
<keyword evidence="3" id="KW-0812">Transmembrane</keyword>
<protein>
    <recommendedName>
        <fullName evidence="4">Cytochrome b5 heme-binding domain-containing protein</fullName>
    </recommendedName>
</protein>
<proteinExistence type="inferred from homology"/>
<evidence type="ECO:0000256" key="1">
    <source>
        <dbReference type="ARBA" id="ARBA00038357"/>
    </source>
</evidence>
<evidence type="ECO:0000313" key="5">
    <source>
        <dbReference type="EMBL" id="TKA30930.1"/>
    </source>
</evidence>
<evidence type="ECO:0000313" key="6">
    <source>
        <dbReference type="Proteomes" id="UP000310066"/>
    </source>
</evidence>
<dbReference type="STRING" id="329885.A0A4U0U6U1"/>
<gene>
    <name evidence="5" type="ORF">B0A54_14538</name>
</gene>
<feature type="transmembrane region" description="Helical" evidence="3">
    <location>
        <begin position="49"/>
        <end position="67"/>
    </location>
</feature>
<accession>A0A4U0U6U1</accession>
<dbReference type="PANTHER" id="PTHR10281">
    <property type="entry name" value="MEMBRANE-ASSOCIATED PROGESTERONE RECEPTOR COMPONENT-RELATED"/>
    <property type="match status" value="1"/>
</dbReference>
<feature type="compositionally biased region" description="Polar residues" evidence="2">
    <location>
        <begin position="11"/>
        <end position="24"/>
    </location>
</feature>
<dbReference type="OrthoDB" id="10257697at2759"/>
<evidence type="ECO:0000256" key="2">
    <source>
        <dbReference type="SAM" id="MobiDB-lite"/>
    </source>
</evidence>
<name>A0A4U0U6U1_9PEZI</name>
<evidence type="ECO:0000259" key="4">
    <source>
        <dbReference type="SMART" id="SM01117"/>
    </source>
</evidence>
<dbReference type="GO" id="GO:0016020">
    <property type="term" value="C:membrane"/>
    <property type="evidence" value="ECO:0007669"/>
    <property type="project" value="TreeGrafter"/>
</dbReference>
<dbReference type="SMART" id="SM01117">
    <property type="entry name" value="Cyt-b5"/>
    <property type="match status" value="1"/>
</dbReference>
<evidence type="ECO:0000256" key="3">
    <source>
        <dbReference type="SAM" id="Phobius"/>
    </source>
</evidence>
<dbReference type="SUPFAM" id="SSF55856">
    <property type="entry name" value="Cytochrome b5-like heme/steroid binding domain"/>
    <property type="match status" value="1"/>
</dbReference>
<comment type="similarity">
    <text evidence="1">Belongs to the cytochrome b5 family. MAPR subfamily.</text>
</comment>
<dbReference type="Pfam" id="PF00173">
    <property type="entry name" value="Cyt-b5"/>
    <property type="match status" value="1"/>
</dbReference>
<feature type="region of interest" description="Disordered" evidence="2">
    <location>
        <begin position="257"/>
        <end position="288"/>
    </location>
</feature>
<dbReference type="InterPro" id="IPR001199">
    <property type="entry name" value="Cyt_B5-like_heme/steroid-bd"/>
</dbReference>
<keyword evidence="3" id="KW-0472">Membrane</keyword>
<dbReference type="Gene3D" id="3.10.120.10">
    <property type="entry name" value="Cytochrome b5-like heme/steroid binding domain"/>
    <property type="match status" value="1"/>
</dbReference>
<dbReference type="GO" id="GO:0012505">
    <property type="term" value="C:endomembrane system"/>
    <property type="evidence" value="ECO:0007669"/>
    <property type="project" value="TreeGrafter"/>
</dbReference>
<feature type="region of interest" description="Disordered" evidence="2">
    <location>
        <begin position="1"/>
        <end position="40"/>
    </location>
</feature>
<dbReference type="InterPro" id="IPR050577">
    <property type="entry name" value="MAPR/NEUFC/NENF-like"/>
</dbReference>
<sequence length="288" mass="31112">MAESKTRQRNGKSAMSTDANANANTPKSTTTTTTPQTKSTTKTFGTLDLLRILGGLLLLNCLLSYFITNDSVLWGWRPWFIRPGPIARYFRGPLLLTPTQLSLHTGSPPGTPIYLALNGTIYDVSSNPRIYGPGGSYAIFAGKDAARGFITGCFAEDGNADLRGAEYTYVASDIPLPPEFGGEVGEGGEAWQGKLTGAQKSYREGELRRARKMVRDTIEGWASMFRGEGGKEYFEVGKVVREEGWLEREEKKVLCAQAVKGRPKPRGPGSESGGEGQDAGAAYRAGGR</sequence>
<dbReference type="AlphaFoldDB" id="A0A4U0U6U1"/>